<dbReference type="EMBL" id="BLPG01000001">
    <property type="protein sequence ID" value="GFJ91049.1"/>
    <property type="molecule type" value="Genomic_DNA"/>
</dbReference>
<evidence type="ECO:0000313" key="3">
    <source>
        <dbReference type="EMBL" id="GFJ91049.1"/>
    </source>
</evidence>
<evidence type="ECO:0000313" key="2">
    <source>
        <dbReference type="EMBL" id="GFJ89941.1"/>
    </source>
</evidence>
<name>A0A6V8L0I3_9ACTN</name>
<dbReference type="SUPFAM" id="SSF46689">
    <property type="entry name" value="Homeodomain-like"/>
    <property type="match status" value="1"/>
</dbReference>
<dbReference type="EMBL" id="BLPG01000001">
    <property type="protein sequence ID" value="GFJ89941.1"/>
    <property type="molecule type" value="Genomic_DNA"/>
</dbReference>
<evidence type="ECO:0000313" key="4">
    <source>
        <dbReference type="Proteomes" id="UP000482960"/>
    </source>
</evidence>
<dbReference type="GO" id="GO:0004803">
    <property type="term" value="F:transposase activity"/>
    <property type="evidence" value="ECO:0007669"/>
    <property type="project" value="InterPro"/>
</dbReference>
<proteinExistence type="predicted"/>
<dbReference type="EMBL" id="BLPG01000001">
    <property type="protein sequence ID" value="GFJ87607.1"/>
    <property type="molecule type" value="Genomic_DNA"/>
</dbReference>
<sequence>MPAPHPAEFRRRAVELARRREKPVAELAKSLGISESCLRNWMSQADVEEGHREGLTGAEREELRVLRRQVRVLEMEKEILVKAAAFFAQQNVLPPR</sequence>
<accession>A0A6V8L0I3</accession>
<dbReference type="Pfam" id="PF01527">
    <property type="entry name" value="HTH_Tnp_1"/>
    <property type="match status" value="1"/>
</dbReference>
<dbReference type="PANTHER" id="PTHR33215">
    <property type="entry name" value="PROTEIN DISTAL ANTENNA"/>
    <property type="match status" value="1"/>
</dbReference>
<reference evidence="1 4" key="2">
    <citation type="submission" date="2020-03" db="EMBL/GenBank/DDBJ databases">
        <authorList>
            <person name="Ichikawa N."/>
            <person name="Kimura A."/>
            <person name="Kitahashi Y."/>
            <person name="Uohara A."/>
        </authorList>
    </citation>
    <scope>NUCLEOTIDE SEQUENCE [LARGE SCALE GENOMIC DNA]</scope>
    <source>
        <strain evidence="1 4">NBRC 108638</strain>
    </source>
</reference>
<dbReference type="Proteomes" id="UP000482960">
    <property type="component" value="Unassembled WGS sequence"/>
</dbReference>
<protein>
    <submittedName>
        <fullName evidence="1">Transposase-like protein IS3/IS911</fullName>
    </submittedName>
</protein>
<reference evidence="1 4" key="1">
    <citation type="submission" date="2020-03" db="EMBL/GenBank/DDBJ databases">
        <title>Whole genome shotgun sequence of Phytohabitans rumicis NBRC 108638.</title>
        <authorList>
            <person name="Komaki H."/>
            <person name="Tamura T."/>
        </authorList>
    </citation>
    <scope>NUCLEOTIDE SEQUENCE [LARGE SCALE GENOMIC DNA]</scope>
    <source>
        <strain evidence="1 4">NBRC 108638</strain>
    </source>
</reference>
<dbReference type="GO" id="GO:0006313">
    <property type="term" value="P:DNA transposition"/>
    <property type="evidence" value="ECO:0007669"/>
    <property type="project" value="InterPro"/>
</dbReference>
<dbReference type="InterPro" id="IPR051839">
    <property type="entry name" value="RD_transcriptional_regulator"/>
</dbReference>
<dbReference type="Gene3D" id="1.10.10.60">
    <property type="entry name" value="Homeodomain-like"/>
    <property type="match status" value="1"/>
</dbReference>
<dbReference type="InterPro" id="IPR002514">
    <property type="entry name" value="Transposase_8"/>
</dbReference>
<dbReference type="PANTHER" id="PTHR33215:SF13">
    <property type="entry name" value="PROTEIN DISTAL ANTENNA"/>
    <property type="match status" value="1"/>
</dbReference>
<dbReference type="InterPro" id="IPR009057">
    <property type="entry name" value="Homeodomain-like_sf"/>
</dbReference>
<dbReference type="AlphaFoldDB" id="A0A6V8L0I3"/>
<dbReference type="GO" id="GO:0003677">
    <property type="term" value="F:DNA binding"/>
    <property type="evidence" value="ECO:0007669"/>
    <property type="project" value="InterPro"/>
</dbReference>
<keyword evidence="4" id="KW-1185">Reference proteome</keyword>
<organism evidence="1 4">
    <name type="scientific">Phytohabitans rumicis</name>
    <dbReference type="NCBI Taxonomy" id="1076125"/>
    <lineage>
        <taxon>Bacteria</taxon>
        <taxon>Bacillati</taxon>
        <taxon>Actinomycetota</taxon>
        <taxon>Actinomycetes</taxon>
        <taxon>Micromonosporales</taxon>
        <taxon>Micromonosporaceae</taxon>
    </lineage>
</organism>
<comment type="caution">
    <text evidence="1">The sequence shown here is derived from an EMBL/GenBank/DDBJ whole genome shotgun (WGS) entry which is preliminary data.</text>
</comment>
<gene>
    <name evidence="1" type="ORF">Prum_012490</name>
    <name evidence="2" type="ORF">Prum_035830</name>
    <name evidence="3" type="ORF">Prum_046910</name>
</gene>
<evidence type="ECO:0000313" key="1">
    <source>
        <dbReference type="EMBL" id="GFJ87607.1"/>
    </source>
</evidence>